<feature type="transmembrane region" description="Helical" evidence="1">
    <location>
        <begin position="42"/>
        <end position="63"/>
    </location>
</feature>
<dbReference type="Pfam" id="PF11139">
    <property type="entry name" value="SfLAP"/>
    <property type="match status" value="1"/>
</dbReference>
<organism evidence="2 3">
    <name type="scientific">Agromyces agglutinans</name>
    <dbReference type="NCBI Taxonomy" id="2662258"/>
    <lineage>
        <taxon>Bacteria</taxon>
        <taxon>Bacillati</taxon>
        <taxon>Actinomycetota</taxon>
        <taxon>Actinomycetes</taxon>
        <taxon>Micrococcales</taxon>
        <taxon>Microbacteriaceae</taxon>
        <taxon>Agromyces</taxon>
    </lineage>
</organism>
<dbReference type="Proteomes" id="UP000431080">
    <property type="component" value="Unassembled WGS sequence"/>
</dbReference>
<accession>A0A6I2F197</accession>
<feature type="transmembrane region" description="Helical" evidence="1">
    <location>
        <begin position="157"/>
        <end position="179"/>
    </location>
</feature>
<evidence type="ECO:0000313" key="2">
    <source>
        <dbReference type="EMBL" id="MRG59235.1"/>
    </source>
</evidence>
<feature type="transmembrane region" description="Helical" evidence="1">
    <location>
        <begin position="75"/>
        <end position="95"/>
    </location>
</feature>
<keyword evidence="1" id="KW-1133">Transmembrane helix</keyword>
<name>A0A6I2F197_9MICO</name>
<feature type="transmembrane region" description="Helical" evidence="1">
    <location>
        <begin position="6"/>
        <end position="30"/>
    </location>
</feature>
<dbReference type="InterPro" id="IPR021315">
    <property type="entry name" value="Gap/Sap"/>
</dbReference>
<feature type="transmembrane region" description="Helical" evidence="1">
    <location>
        <begin position="200"/>
        <end position="219"/>
    </location>
</feature>
<evidence type="ECO:0008006" key="4">
    <source>
        <dbReference type="Google" id="ProtNLM"/>
    </source>
</evidence>
<protein>
    <recommendedName>
        <fullName evidence="4">GAP family protein</fullName>
    </recommendedName>
</protein>
<dbReference type="AlphaFoldDB" id="A0A6I2F197"/>
<gene>
    <name evidence="2" type="ORF">GE115_05035</name>
</gene>
<comment type="caution">
    <text evidence="2">The sequence shown here is derived from an EMBL/GenBank/DDBJ whole genome shotgun (WGS) entry which is preliminary data.</text>
</comment>
<feature type="transmembrane region" description="Helical" evidence="1">
    <location>
        <begin position="116"/>
        <end position="145"/>
    </location>
</feature>
<evidence type="ECO:0000256" key="1">
    <source>
        <dbReference type="SAM" id="Phobius"/>
    </source>
</evidence>
<sequence length="222" mass="23163">MLQAIGHILPIALAVAISSVPIMATIMILLSPKAARTSLPFLLGWVLGMAALVSVTTISAQAIPSPRSDRRPETAIGIAEIVVGIALVVLAVIQWRRARANPTRALPKWLRTIDRVGPWSALGISLALNVRPKALLLAIAAGLAIRAPGLTVGESAVVIAIYTVVGASTVAVPVLMALIHPQGMQPRLEATKAWLVRNSTIVTALMVMLIGVVVIGAGLSEL</sequence>
<evidence type="ECO:0000313" key="3">
    <source>
        <dbReference type="Proteomes" id="UP000431080"/>
    </source>
</evidence>
<dbReference type="RefSeq" id="WP_153683677.1">
    <property type="nucleotide sequence ID" value="NZ_WJIF01000002.1"/>
</dbReference>
<reference evidence="2 3" key="1">
    <citation type="submission" date="2019-10" db="EMBL/GenBank/DDBJ databases">
        <authorList>
            <person name="Nie G."/>
            <person name="Ming H."/>
            <person name="Yi B."/>
        </authorList>
    </citation>
    <scope>NUCLEOTIDE SEQUENCE [LARGE SCALE GENOMIC DNA]</scope>
    <source>
        <strain evidence="2 3">CFH 90414</strain>
    </source>
</reference>
<keyword evidence="1" id="KW-0472">Membrane</keyword>
<keyword evidence="1" id="KW-0812">Transmembrane</keyword>
<dbReference type="EMBL" id="WJIF01000002">
    <property type="protein sequence ID" value="MRG59235.1"/>
    <property type="molecule type" value="Genomic_DNA"/>
</dbReference>
<keyword evidence="3" id="KW-1185">Reference proteome</keyword>
<proteinExistence type="predicted"/>